<dbReference type="Pfam" id="PF01151">
    <property type="entry name" value="ELO"/>
    <property type="match status" value="1"/>
</dbReference>
<keyword evidence="5" id="KW-0276">Fatty acid metabolism</keyword>
<organism evidence="11 12">
    <name type="scientific">Stephanodiscus triporus</name>
    <dbReference type="NCBI Taxonomy" id="2934178"/>
    <lineage>
        <taxon>Eukaryota</taxon>
        <taxon>Sar</taxon>
        <taxon>Stramenopiles</taxon>
        <taxon>Ochrophyta</taxon>
        <taxon>Bacillariophyta</taxon>
        <taxon>Coscinodiscophyceae</taxon>
        <taxon>Thalassiosirophycidae</taxon>
        <taxon>Stephanodiscales</taxon>
        <taxon>Stephanodiscaceae</taxon>
        <taxon>Stephanodiscus</taxon>
    </lineage>
</organism>
<proteinExistence type="predicted"/>
<feature type="transmembrane region" description="Helical" evidence="10">
    <location>
        <begin position="12"/>
        <end position="37"/>
    </location>
</feature>
<sequence>MAIKKLPRWFNPIVVTFMQLSQMFIGVAVTVLAWYYYSHPIEGMGCHIRKENNVAAFVMYGSYFYLFAQFFDVDGITGVKVKGGGEQEEGGVTMLPLMVLFRSIYVGLDCFTSVIVLDELYAYLFSYILV</sequence>
<comment type="caution">
    <text evidence="11">The sequence shown here is derived from an EMBL/GenBank/DDBJ whole genome shotgun (WGS) entry which is preliminary data.</text>
</comment>
<dbReference type="GO" id="GO:0016740">
    <property type="term" value="F:transferase activity"/>
    <property type="evidence" value="ECO:0007669"/>
    <property type="project" value="UniProtKB-KW"/>
</dbReference>
<evidence type="ECO:0000256" key="6">
    <source>
        <dbReference type="ARBA" id="ARBA00022989"/>
    </source>
</evidence>
<dbReference type="GO" id="GO:0016020">
    <property type="term" value="C:membrane"/>
    <property type="evidence" value="ECO:0007669"/>
    <property type="project" value="UniProtKB-SubCell"/>
</dbReference>
<evidence type="ECO:0008006" key="13">
    <source>
        <dbReference type="Google" id="ProtNLM"/>
    </source>
</evidence>
<dbReference type="InterPro" id="IPR002076">
    <property type="entry name" value="ELO_fam"/>
</dbReference>
<evidence type="ECO:0000313" key="12">
    <source>
        <dbReference type="Proteomes" id="UP001530315"/>
    </source>
</evidence>
<feature type="transmembrane region" description="Helical" evidence="10">
    <location>
        <begin position="104"/>
        <end position="129"/>
    </location>
</feature>
<evidence type="ECO:0000256" key="9">
    <source>
        <dbReference type="ARBA" id="ARBA00023160"/>
    </source>
</evidence>
<evidence type="ECO:0000256" key="5">
    <source>
        <dbReference type="ARBA" id="ARBA00022832"/>
    </source>
</evidence>
<evidence type="ECO:0000313" key="11">
    <source>
        <dbReference type="EMBL" id="KAL3781374.1"/>
    </source>
</evidence>
<keyword evidence="2" id="KW-0444">Lipid biosynthesis</keyword>
<keyword evidence="6 10" id="KW-1133">Transmembrane helix</keyword>
<keyword evidence="3" id="KW-0808">Transferase</keyword>
<protein>
    <recommendedName>
        <fullName evidence="13">Very-long-chain 3-oxoacyl-CoA synthase</fullName>
    </recommendedName>
</protein>
<evidence type="ECO:0000256" key="10">
    <source>
        <dbReference type="SAM" id="Phobius"/>
    </source>
</evidence>
<comment type="subcellular location">
    <subcellularLocation>
        <location evidence="1">Membrane</location>
        <topology evidence="1">Multi-pass membrane protein</topology>
    </subcellularLocation>
</comment>
<dbReference type="GO" id="GO:0006633">
    <property type="term" value="P:fatty acid biosynthetic process"/>
    <property type="evidence" value="ECO:0007669"/>
    <property type="project" value="UniProtKB-KW"/>
</dbReference>
<evidence type="ECO:0000256" key="8">
    <source>
        <dbReference type="ARBA" id="ARBA00023136"/>
    </source>
</evidence>
<evidence type="ECO:0000256" key="4">
    <source>
        <dbReference type="ARBA" id="ARBA00022692"/>
    </source>
</evidence>
<gene>
    <name evidence="11" type="ORF">ACHAW5_003930</name>
</gene>
<keyword evidence="9" id="KW-0275">Fatty acid biosynthesis</keyword>
<keyword evidence="4 10" id="KW-0812">Transmembrane</keyword>
<accession>A0ABD3NZJ7</accession>
<keyword evidence="7" id="KW-0443">Lipid metabolism</keyword>
<dbReference type="EMBL" id="JALLAZ020001069">
    <property type="protein sequence ID" value="KAL3781374.1"/>
    <property type="molecule type" value="Genomic_DNA"/>
</dbReference>
<name>A0ABD3NZJ7_9STRA</name>
<evidence type="ECO:0000256" key="2">
    <source>
        <dbReference type="ARBA" id="ARBA00022516"/>
    </source>
</evidence>
<keyword evidence="12" id="KW-1185">Reference proteome</keyword>
<dbReference type="AlphaFoldDB" id="A0ABD3NZJ7"/>
<evidence type="ECO:0000256" key="7">
    <source>
        <dbReference type="ARBA" id="ARBA00023098"/>
    </source>
</evidence>
<evidence type="ECO:0000256" key="1">
    <source>
        <dbReference type="ARBA" id="ARBA00004141"/>
    </source>
</evidence>
<reference evidence="11 12" key="1">
    <citation type="submission" date="2024-10" db="EMBL/GenBank/DDBJ databases">
        <title>Updated reference genomes for cyclostephanoid diatoms.</title>
        <authorList>
            <person name="Roberts W.R."/>
            <person name="Alverson A.J."/>
        </authorList>
    </citation>
    <scope>NUCLEOTIDE SEQUENCE [LARGE SCALE GENOMIC DNA]</scope>
    <source>
        <strain evidence="11 12">AJA276-08</strain>
    </source>
</reference>
<keyword evidence="8 10" id="KW-0472">Membrane</keyword>
<dbReference type="Proteomes" id="UP001530315">
    <property type="component" value="Unassembled WGS sequence"/>
</dbReference>
<evidence type="ECO:0000256" key="3">
    <source>
        <dbReference type="ARBA" id="ARBA00022679"/>
    </source>
</evidence>